<evidence type="ECO:0000313" key="8">
    <source>
        <dbReference type="EMBL" id="ESK66289.1"/>
    </source>
</evidence>
<accession>W1Q6H3</accession>
<reference evidence="8" key="1">
    <citation type="submission" date="2013-06" db="EMBL/GenBank/DDBJ databases">
        <authorList>
            <person name="Weinstock G."/>
            <person name="Sodergren E."/>
            <person name="Clifton S."/>
            <person name="Fulton L."/>
            <person name="Fulton B."/>
            <person name="Courtney L."/>
            <person name="Fronick C."/>
            <person name="Harrison M."/>
            <person name="Strong C."/>
            <person name="Farmer C."/>
            <person name="Delahaunty K."/>
            <person name="Markovic C."/>
            <person name="Hall O."/>
            <person name="Minx P."/>
            <person name="Tomlinson C."/>
            <person name="Mitreva M."/>
            <person name="Nelson J."/>
            <person name="Hou S."/>
            <person name="Wollam A."/>
            <person name="Pepin K.H."/>
            <person name="Johnson M."/>
            <person name="Bhonagiri V."/>
            <person name="Nash W.E."/>
            <person name="Warren W."/>
            <person name="Chinwalla A."/>
            <person name="Mardis E.R."/>
            <person name="Wilson R.K."/>
        </authorList>
    </citation>
    <scope>NUCLEOTIDE SEQUENCE [LARGE SCALE GENOMIC DNA]</scope>
    <source>
        <strain evidence="8">ATCC 49176</strain>
    </source>
</reference>
<keyword evidence="2" id="KW-0678">Repressor</keyword>
<dbReference type="PANTHER" id="PTHR30363:SF4">
    <property type="entry name" value="GLYCEROL-3-PHOSPHATE REGULON REPRESSOR"/>
    <property type="match status" value="1"/>
</dbReference>
<dbReference type="InterPro" id="IPR018356">
    <property type="entry name" value="Tscrpt_reg_HTH_DeoR_CS"/>
</dbReference>
<dbReference type="GO" id="GO:0003677">
    <property type="term" value="F:DNA binding"/>
    <property type="evidence" value="ECO:0007669"/>
    <property type="project" value="UniProtKB-KW"/>
</dbReference>
<dbReference type="OrthoDB" id="9798651at2"/>
<dbReference type="Proteomes" id="UP000019050">
    <property type="component" value="Unassembled WGS sequence"/>
</dbReference>
<keyword evidence="5" id="KW-0804">Transcription</keyword>
<sequence>MVSFERMSRIMDILGKKKVISTTQLESLVYCSTSTLRRDLIALERDGKILRSHGEVRLANSNNIEYTYSARAHEEQRSKEIIADIASTFITDNLSIFIDSSTTAASLIPYLSPHQNLRVITNGIEAARLLNNFENVTLFLSGGHIDFGTNSALGDFATQFINNFHADLAFFSCRGLDRYAAYEANHNQAMIKQQMIANADKSILLADHSKFNTSHYFKLSNYSALDYIVTDQSPIESFQDTVGPHCEILWGS</sequence>
<protein>
    <recommendedName>
        <fullName evidence="1">Lactose phosphotransferase system repressor</fullName>
    </recommendedName>
</protein>
<dbReference type="SMART" id="SM00420">
    <property type="entry name" value="HTH_DEOR"/>
    <property type="match status" value="1"/>
</dbReference>
<evidence type="ECO:0000256" key="1">
    <source>
        <dbReference type="ARBA" id="ARBA00021390"/>
    </source>
</evidence>
<dbReference type="eggNOG" id="COG1349">
    <property type="taxonomic scope" value="Bacteria"/>
</dbReference>
<dbReference type="SMART" id="SM01134">
    <property type="entry name" value="DeoRC"/>
    <property type="match status" value="1"/>
</dbReference>
<dbReference type="GO" id="GO:0003700">
    <property type="term" value="F:DNA-binding transcription factor activity"/>
    <property type="evidence" value="ECO:0007669"/>
    <property type="project" value="InterPro"/>
</dbReference>
<keyword evidence="3" id="KW-0805">Transcription regulation</keyword>
<dbReference type="SUPFAM" id="SSF100950">
    <property type="entry name" value="NagB/RpiA/CoA transferase-like"/>
    <property type="match status" value="1"/>
</dbReference>
<keyword evidence="4" id="KW-0238">DNA-binding</keyword>
<keyword evidence="9" id="KW-1185">Reference proteome</keyword>
<evidence type="ECO:0000256" key="6">
    <source>
        <dbReference type="ARBA" id="ARBA00024937"/>
    </source>
</evidence>
<gene>
    <name evidence="8" type="ORF">GCWU000182_000356</name>
</gene>
<organism evidence="8 9">
    <name type="scientific">Abiotrophia defectiva ATCC 49176</name>
    <dbReference type="NCBI Taxonomy" id="592010"/>
    <lineage>
        <taxon>Bacteria</taxon>
        <taxon>Bacillati</taxon>
        <taxon>Bacillota</taxon>
        <taxon>Bacilli</taxon>
        <taxon>Lactobacillales</taxon>
        <taxon>Aerococcaceae</taxon>
        <taxon>Abiotrophia</taxon>
    </lineage>
</organism>
<dbReference type="RefSeq" id="WP_023391010.1">
    <property type="nucleotide sequence ID" value="NZ_KI535340.1"/>
</dbReference>
<dbReference type="PROSITE" id="PS51000">
    <property type="entry name" value="HTH_DEOR_2"/>
    <property type="match status" value="1"/>
</dbReference>
<evidence type="ECO:0000256" key="5">
    <source>
        <dbReference type="ARBA" id="ARBA00023163"/>
    </source>
</evidence>
<proteinExistence type="predicted"/>
<comment type="function">
    <text evidence="6">Repressor of the lactose catabolism operon. Galactose-6-phosphate is the inducer.</text>
</comment>
<dbReference type="Pfam" id="PF08220">
    <property type="entry name" value="HTH_DeoR"/>
    <property type="match status" value="1"/>
</dbReference>
<feature type="domain" description="HTH deoR-type" evidence="7">
    <location>
        <begin position="3"/>
        <end position="58"/>
    </location>
</feature>
<evidence type="ECO:0000256" key="3">
    <source>
        <dbReference type="ARBA" id="ARBA00023015"/>
    </source>
</evidence>
<evidence type="ECO:0000313" key="9">
    <source>
        <dbReference type="Proteomes" id="UP000019050"/>
    </source>
</evidence>
<dbReference type="InterPro" id="IPR014036">
    <property type="entry name" value="DeoR-like_C"/>
</dbReference>
<dbReference type="GeneID" id="84817457"/>
<dbReference type="Pfam" id="PF00455">
    <property type="entry name" value="DeoRC"/>
    <property type="match status" value="1"/>
</dbReference>
<dbReference type="PROSITE" id="PS00894">
    <property type="entry name" value="HTH_DEOR_1"/>
    <property type="match status" value="1"/>
</dbReference>
<evidence type="ECO:0000259" key="7">
    <source>
        <dbReference type="PROSITE" id="PS51000"/>
    </source>
</evidence>
<name>W1Q6H3_ABIDE</name>
<evidence type="ECO:0000256" key="2">
    <source>
        <dbReference type="ARBA" id="ARBA00022491"/>
    </source>
</evidence>
<comment type="caution">
    <text evidence="8">The sequence shown here is derived from an EMBL/GenBank/DDBJ whole genome shotgun (WGS) entry which is preliminary data.</text>
</comment>
<dbReference type="Gene3D" id="3.40.50.1360">
    <property type="match status" value="1"/>
</dbReference>
<dbReference type="InterPro" id="IPR050313">
    <property type="entry name" value="Carb_Metab_HTH_regulators"/>
</dbReference>
<dbReference type="HOGENOM" id="CLU_060699_0_0_9"/>
<dbReference type="STRING" id="592010.GCWU000182_000356"/>
<evidence type="ECO:0000256" key="4">
    <source>
        <dbReference type="ARBA" id="ARBA00023125"/>
    </source>
</evidence>
<dbReference type="InterPro" id="IPR001034">
    <property type="entry name" value="DeoR_HTH"/>
</dbReference>
<dbReference type="PANTHER" id="PTHR30363">
    <property type="entry name" value="HTH-TYPE TRANSCRIPTIONAL REGULATOR SRLR-RELATED"/>
    <property type="match status" value="1"/>
</dbReference>
<dbReference type="InterPro" id="IPR036390">
    <property type="entry name" value="WH_DNA-bd_sf"/>
</dbReference>
<dbReference type="InterPro" id="IPR037171">
    <property type="entry name" value="NagB/RpiA_transferase-like"/>
</dbReference>
<dbReference type="EMBL" id="ACIN03000002">
    <property type="protein sequence ID" value="ESK66289.1"/>
    <property type="molecule type" value="Genomic_DNA"/>
</dbReference>
<dbReference type="AlphaFoldDB" id="W1Q6H3"/>
<dbReference type="SUPFAM" id="SSF46785">
    <property type="entry name" value="Winged helix' DNA-binding domain"/>
    <property type="match status" value="1"/>
</dbReference>